<feature type="region of interest" description="Disordered" evidence="1">
    <location>
        <begin position="160"/>
        <end position="184"/>
    </location>
</feature>
<dbReference type="SUPFAM" id="SSF51182">
    <property type="entry name" value="RmlC-like cupins"/>
    <property type="match status" value="1"/>
</dbReference>
<keyword evidence="4" id="KW-1185">Reference proteome</keyword>
<dbReference type="Proteomes" id="UP001250858">
    <property type="component" value="Chromosome"/>
</dbReference>
<dbReference type="PANTHER" id="PTHR36440">
    <property type="entry name" value="PUTATIVE (AFU_ORTHOLOGUE AFUA_8G07350)-RELATED"/>
    <property type="match status" value="1"/>
</dbReference>
<dbReference type="InterPro" id="IPR014710">
    <property type="entry name" value="RmlC-like_jellyroll"/>
</dbReference>
<proteinExistence type="predicted"/>
<dbReference type="Pfam" id="PF07883">
    <property type="entry name" value="Cupin_2"/>
    <property type="match status" value="1"/>
</dbReference>
<evidence type="ECO:0000259" key="2">
    <source>
        <dbReference type="Pfam" id="PF07883"/>
    </source>
</evidence>
<protein>
    <submittedName>
        <fullName evidence="3">Quercetin 2,3-dioxygenase</fullName>
    </submittedName>
</protein>
<dbReference type="PANTHER" id="PTHR36440:SF1">
    <property type="entry name" value="PUTATIVE (AFU_ORTHOLOGUE AFUA_8G07350)-RELATED"/>
    <property type="match status" value="1"/>
</dbReference>
<dbReference type="Gene3D" id="2.60.120.10">
    <property type="entry name" value="Jelly Rolls"/>
    <property type="match status" value="1"/>
</dbReference>
<dbReference type="InterPro" id="IPR053146">
    <property type="entry name" value="QDO-like"/>
</dbReference>
<gene>
    <name evidence="3" type="ORF">RGF97_03365</name>
</gene>
<dbReference type="InterPro" id="IPR013096">
    <property type="entry name" value="Cupin_2"/>
</dbReference>
<sequence>MSLNEQLHGEHPPTLGKVLHVPAGQGPSVWLNGDVYTVKVDTAQSGGTITLLEASVPPGGGPPAHDHRNEDEAFYLLEGELEFYADGQTYDVRAGDFVFVPKGTVHRFRNKGLHAAKQLLIFTPSGFEEFFLQAGVEARPGEPIPVFDPADNPRAKEIAESLGSYQIAESPGDPQPGPAGTKGE</sequence>
<name>A0ABY9RPG0_9ACTN</name>
<evidence type="ECO:0000313" key="4">
    <source>
        <dbReference type="Proteomes" id="UP001250858"/>
    </source>
</evidence>
<dbReference type="InterPro" id="IPR011051">
    <property type="entry name" value="RmlC_Cupin_sf"/>
</dbReference>
<organism evidence="3 4">
    <name type="scientific">Streptomyces roseicoloratus</name>
    <dbReference type="NCBI Taxonomy" id="2508722"/>
    <lineage>
        <taxon>Bacteria</taxon>
        <taxon>Bacillati</taxon>
        <taxon>Actinomycetota</taxon>
        <taxon>Actinomycetes</taxon>
        <taxon>Kitasatosporales</taxon>
        <taxon>Streptomycetaceae</taxon>
        <taxon>Streptomyces</taxon>
    </lineage>
</organism>
<accession>A0ABY9RPG0</accession>
<reference evidence="3 4" key="1">
    <citation type="submission" date="2023-09" db="EMBL/GenBank/DDBJ databases">
        <title>Complete genome of Streptomyces roseicoloratus T14.</title>
        <authorList>
            <person name="Bashizi T."/>
            <person name="Kim M.-J."/>
            <person name="Lee G."/>
            <person name="Tagele S.B."/>
            <person name="Shin J.-H."/>
        </authorList>
    </citation>
    <scope>NUCLEOTIDE SEQUENCE [LARGE SCALE GENOMIC DNA]</scope>
    <source>
        <strain evidence="3 4">T14</strain>
    </source>
</reference>
<dbReference type="RefSeq" id="WP_128979684.1">
    <property type="nucleotide sequence ID" value="NZ_CP133762.1"/>
</dbReference>
<evidence type="ECO:0000256" key="1">
    <source>
        <dbReference type="SAM" id="MobiDB-lite"/>
    </source>
</evidence>
<evidence type="ECO:0000313" key="3">
    <source>
        <dbReference type="EMBL" id="WMX44088.1"/>
    </source>
</evidence>
<feature type="domain" description="Cupin type-2" evidence="2">
    <location>
        <begin position="55"/>
        <end position="121"/>
    </location>
</feature>
<dbReference type="EMBL" id="CP133762">
    <property type="protein sequence ID" value="WMX44088.1"/>
    <property type="molecule type" value="Genomic_DNA"/>
</dbReference>
<dbReference type="CDD" id="cd02215">
    <property type="entry name" value="cupin_QDO_N_C"/>
    <property type="match status" value="1"/>
</dbReference>